<dbReference type="Pfam" id="PF01802">
    <property type="entry name" value="Herpes_V23"/>
    <property type="match status" value="1"/>
</dbReference>
<organismHost>
    <name type="scientific">Homo sapiens</name>
    <name type="common">Human</name>
    <dbReference type="NCBI Taxonomy" id="9606"/>
</organismHost>
<proteinExistence type="inferred from homology"/>
<evidence type="ECO:0000256" key="2">
    <source>
        <dbReference type="ARBA" id="ARBA00022562"/>
    </source>
</evidence>
<dbReference type="InterPro" id="IPR002690">
    <property type="entry name" value="Herpes_capsid_2"/>
</dbReference>
<accession>A0A0B5E4D0</accession>
<reference evidence="4" key="1">
    <citation type="journal article" date="2015" name="MBio">
        <title>Rapid genome assembly and comparison decode intrastrain variation in human alphaherpesviruses.</title>
        <authorList>
            <person name="Parsons L.R."/>
            <person name="Tafuri Y.R."/>
            <person name="Shreve J.T."/>
            <person name="Bowen C.D."/>
            <person name="Shipley M.M."/>
            <person name="Enquist L.W."/>
            <person name="Szpara M.L."/>
        </authorList>
    </citation>
    <scope>NUCLEOTIDE SEQUENCE</scope>
    <source>
        <strain evidence="4">H166syn</strain>
    </source>
</reference>
<dbReference type="HAMAP" id="MF_04019">
    <property type="entry name" value="HSV_TRX2"/>
    <property type="match status" value="1"/>
</dbReference>
<dbReference type="GO" id="GO:0005198">
    <property type="term" value="F:structural molecule activity"/>
    <property type="evidence" value="ECO:0007669"/>
    <property type="project" value="InterPro"/>
</dbReference>
<dbReference type="GO" id="GO:0019028">
    <property type="term" value="C:viral capsid"/>
    <property type="evidence" value="ECO:0007669"/>
    <property type="project" value="UniProtKB-KW"/>
</dbReference>
<keyword evidence="2" id="KW-1048">Host nucleus</keyword>
<keyword evidence="1" id="KW-0167">Capsid protein</keyword>
<name>A0A0B5E4D0_HHV1</name>
<evidence type="ECO:0000256" key="1">
    <source>
        <dbReference type="ARBA" id="ARBA00022561"/>
    </source>
</evidence>
<protein>
    <submittedName>
        <fullName evidence="4">UL18</fullName>
    </submittedName>
</protein>
<dbReference type="EMBL" id="KM222727">
    <property type="protein sequence ID" value="AJE60391.1"/>
    <property type="molecule type" value="Genomic_DNA"/>
</dbReference>
<evidence type="ECO:0000313" key="4">
    <source>
        <dbReference type="EMBL" id="AJE60391.1"/>
    </source>
</evidence>
<evidence type="ECO:0000256" key="3">
    <source>
        <dbReference type="ARBA" id="ARBA00022844"/>
    </source>
</evidence>
<sequence>MLADGFETDIAIPSGISRPDAAALQRCEGRVVFLPTIRRQLTLADVAHESFVSGGVSPDTLGLLLAYRRRFPAVITRVLPTRIVACPLDVGLTHAGTVNLRNTSPVDLCNGDPISLVPPVFEGQATDVRLDSLDLTLRCPVPLPSPLAREIVARLVARGIRDLNPSPRNPGGLPDLNVLYYNGSRLSLLADVQQLGPVNAELRSLVLNMVYSITEGTTIILTLIPRLFALSAQDGYVNALLQMQSVTREAAQLIHPEAPALVQDGERRLPLYEALVAWLTHAGQLGDTLALAPVVRVCTFDGAAVVRSGDMAPVIRYP</sequence>
<gene>
    <name evidence="4" type="primary">UL18</name>
</gene>
<organism evidence="4">
    <name type="scientific">Human herpesvirus 1</name>
    <name type="common">HHV-1</name>
    <name type="synonym">Human herpes simplex virus 1</name>
    <dbReference type="NCBI Taxonomy" id="10298"/>
    <lineage>
        <taxon>Viruses</taxon>
        <taxon>Duplodnaviria</taxon>
        <taxon>Heunggongvirae</taxon>
        <taxon>Peploviricota</taxon>
        <taxon>Herviviricetes</taxon>
        <taxon>Herpesvirales</taxon>
        <taxon>Orthoherpesviridae</taxon>
        <taxon>Alphaherpesvirinae</taxon>
        <taxon>Simplexvirus</taxon>
        <taxon>Simplexvirus humanalpha1</taxon>
    </lineage>
</organism>
<keyword evidence="3" id="KW-0946">Virion</keyword>